<evidence type="ECO:0000256" key="2">
    <source>
        <dbReference type="ARBA" id="ARBA00022730"/>
    </source>
</evidence>
<protein>
    <recommendedName>
        <fullName evidence="6">Large ribosomal subunit protein uL3</fullName>
    </recommendedName>
</protein>
<keyword evidence="3 6" id="KW-0694">RNA-binding</keyword>
<organism evidence="8">
    <name type="scientific">Ignisphaera aggregans</name>
    <dbReference type="NCBI Taxonomy" id="334771"/>
    <lineage>
        <taxon>Archaea</taxon>
        <taxon>Thermoproteota</taxon>
        <taxon>Thermoprotei</taxon>
        <taxon>Desulfurococcales</taxon>
        <taxon>Desulfurococcaceae</taxon>
        <taxon>Ignisphaera</taxon>
    </lineage>
</organism>
<dbReference type="GO" id="GO:0022625">
    <property type="term" value="C:cytosolic large ribosomal subunit"/>
    <property type="evidence" value="ECO:0007669"/>
    <property type="project" value="UniProtKB-UniRule"/>
</dbReference>
<dbReference type="Gene3D" id="3.30.1430.10">
    <property type="match status" value="1"/>
</dbReference>
<dbReference type="EMBL" id="DRYU01000034">
    <property type="protein sequence ID" value="HHP92272.1"/>
    <property type="molecule type" value="Genomic_DNA"/>
</dbReference>
<evidence type="ECO:0000313" key="8">
    <source>
        <dbReference type="EMBL" id="HEH31445.1"/>
    </source>
</evidence>
<gene>
    <name evidence="6" type="primary">rpl3</name>
    <name evidence="9" type="ORF">ENM70_01410</name>
    <name evidence="8" type="ORF">ENP99_04995</name>
</gene>
<keyword evidence="4 6" id="KW-0689">Ribosomal protein</keyword>
<dbReference type="NCBIfam" id="TIGR03626">
    <property type="entry name" value="L3_arch"/>
    <property type="match status" value="1"/>
</dbReference>
<proteinExistence type="inferred from homology"/>
<keyword evidence="2 6" id="KW-0699">rRNA-binding</keyword>
<dbReference type="InterPro" id="IPR019928">
    <property type="entry name" value="Ribosomal_uL3_arc"/>
</dbReference>
<dbReference type="GO" id="GO:0019843">
    <property type="term" value="F:rRNA binding"/>
    <property type="evidence" value="ECO:0007669"/>
    <property type="project" value="UniProtKB-UniRule"/>
</dbReference>
<dbReference type="PANTHER" id="PTHR11363:SF5">
    <property type="entry name" value="LARGE RIBOSOMAL SUBUNIT PROTEIN UL3"/>
    <property type="match status" value="1"/>
</dbReference>
<dbReference type="Gene3D" id="4.10.960.10">
    <property type="entry name" value="Ribosomal protein L3, domain 3"/>
    <property type="match status" value="1"/>
</dbReference>
<keyword evidence="5 6" id="KW-0687">Ribonucleoprotein</keyword>
<sequence>MAHRKTSAPKRGSLGVRPRKKATEFIPRVKSWPLLQSETPRVLGFLGYKVGMTHVVLIDDRPGTPTQGKEVFVPVTIIETPPAVPVAVRVYGINEYGGYSLLKDVWIEPPKEIEIWRRIPTYRPSSNISDRIEWIKNNLQNIKRVSLVMAANVKAVGGLSKKTPDILEVVVEGGDVAQRVAYSLEVLGKIIHVDTVFNPGQFIDIIGVTKGKGFQGVVKRFGVKELPRWHKHRKGSRRIGSRSPTIGAMSEVPQPGQMGFHRRTEFNKRIIAIGDNGYEITPSGGFPHYGIVKSKWLMIWGSCVGVPKRPLILRWPIRPPRWQPSGSPKIVYVSLLK</sequence>
<comment type="function">
    <text evidence="6">One of the primary rRNA binding proteins, it binds directly near the 3'-end of the 23S rRNA, where it nucleates assembly of the 50S subunit.</text>
</comment>
<dbReference type="InterPro" id="IPR009000">
    <property type="entry name" value="Transl_B-barrel_sf"/>
</dbReference>
<comment type="similarity">
    <text evidence="1 6">Belongs to the universal ribosomal protein uL3 family.</text>
</comment>
<dbReference type="EMBL" id="DSLL01000042">
    <property type="protein sequence ID" value="HEH31445.1"/>
    <property type="molecule type" value="Genomic_DNA"/>
</dbReference>
<dbReference type="HAMAP" id="MF_01325_A">
    <property type="entry name" value="Ribosomal_uL3_A"/>
    <property type="match status" value="1"/>
</dbReference>
<evidence type="ECO:0000256" key="7">
    <source>
        <dbReference type="SAM" id="MobiDB-lite"/>
    </source>
</evidence>
<dbReference type="PANTHER" id="PTHR11363">
    <property type="entry name" value="60S RIBOSOMAL PROTEIN L3-RELATED"/>
    <property type="match status" value="1"/>
</dbReference>
<dbReference type="Pfam" id="PF00297">
    <property type="entry name" value="Ribosomal_L3"/>
    <property type="match status" value="1"/>
</dbReference>
<dbReference type="GO" id="GO:0003735">
    <property type="term" value="F:structural constituent of ribosome"/>
    <property type="evidence" value="ECO:0007669"/>
    <property type="project" value="UniProtKB-UniRule"/>
</dbReference>
<evidence type="ECO:0000256" key="5">
    <source>
        <dbReference type="ARBA" id="ARBA00023274"/>
    </source>
</evidence>
<evidence type="ECO:0000313" key="9">
    <source>
        <dbReference type="EMBL" id="HHP92272.1"/>
    </source>
</evidence>
<dbReference type="AlphaFoldDB" id="A0A7J2TAB5"/>
<comment type="subunit">
    <text evidence="6">Part of the 50S ribosomal subunit. Forms a cluster with proteins L14 and L24e.</text>
</comment>
<comment type="caution">
    <text evidence="8">The sequence shown here is derived from an EMBL/GenBank/DDBJ whole genome shotgun (WGS) entry which is preliminary data.</text>
</comment>
<dbReference type="NCBIfam" id="NF003261">
    <property type="entry name" value="PRK04231.1"/>
    <property type="match status" value="1"/>
</dbReference>
<dbReference type="InterPro" id="IPR044892">
    <property type="entry name" value="Ribosomal_L3_dom_3_arc_sf"/>
</dbReference>
<evidence type="ECO:0000256" key="6">
    <source>
        <dbReference type="HAMAP-Rule" id="MF_01325"/>
    </source>
</evidence>
<dbReference type="InterPro" id="IPR045077">
    <property type="entry name" value="L3_arc_euk"/>
</dbReference>
<reference evidence="8" key="1">
    <citation type="journal article" date="2020" name="mSystems">
        <title>Genome- and Community-Level Interaction Insights into Carbon Utilization and Element Cycling Functions of Hydrothermarchaeota in Hydrothermal Sediment.</title>
        <authorList>
            <person name="Zhou Z."/>
            <person name="Liu Y."/>
            <person name="Xu W."/>
            <person name="Pan J."/>
            <person name="Luo Z.H."/>
            <person name="Li M."/>
        </authorList>
    </citation>
    <scope>NUCLEOTIDE SEQUENCE [LARGE SCALE GENOMIC DNA]</scope>
    <source>
        <strain evidence="9">SpSt-1109</strain>
        <strain evidence="8">SpSt-27</strain>
    </source>
</reference>
<feature type="region of interest" description="Disordered" evidence="7">
    <location>
        <begin position="232"/>
        <end position="258"/>
    </location>
</feature>
<dbReference type="InterPro" id="IPR019926">
    <property type="entry name" value="Ribosomal_uL3_CS"/>
</dbReference>
<dbReference type="SUPFAM" id="SSF50447">
    <property type="entry name" value="Translation proteins"/>
    <property type="match status" value="1"/>
</dbReference>
<dbReference type="Gene3D" id="2.40.30.10">
    <property type="entry name" value="Translation factors"/>
    <property type="match status" value="1"/>
</dbReference>
<evidence type="ECO:0000256" key="1">
    <source>
        <dbReference type="ARBA" id="ARBA00006540"/>
    </source>
</evidence>
<evidence type="ECO:0000256" key="4">
    <source>
        <dbReference type="ARBA" id="ARBA00022980"/>
    </source>
</evidence>
<accession>A0A7J2TAB5</accession>
<dbReference type="GO" id="GO:0006412">
    <property type="term" value="P:translation"/>
    <property type="evidence" value="ECO:0007669"/>
    <property type="project" value="UniProtKB-UniRule"/>
</dbReference>
<dbReference type="InterPro" id="IPR000597">
    <property type="entry name" value="Ribosomal_uL3"/>
</dbReference>
<dbReference type="PROSITE" id="PS00474">
    <property type="entry name" value="RIBOSOMAL_L3"/>
    <property type="match status" value="1"/>
</dbReference>
<evidence type="ECO:0000256" key="3">
    <source>
        <dbReference type="ARBA" id="ARBA00022884"/>
    </source>
</evidence>
<name>A0A7J2TAB5_9CREN</name>